<organism evidence="2 3">
    <name type="scientific">Mucilaginibacter gossypii</name>
    <dbReference type="NCBI Taxonomy" id="551996"/>
    <lineage>
        <taxon>Bacteria</taxon>
        <taxon>Pseudomonadati</taxon>
        <taxon>Bacteroidota</taxon>
        <taxon>Sphingobacteriia</taxon>
        <taxon>Sphingobacteriales</taxon>
        <taxon>Sphingobacteriaceae</taxon>
        <taxon>Mucilaginibacter</taxon>
    </lineage>
</organism>
<proteinExistence type="predicted"/>
<gene>
    <name evidence="2" type="ORF">SAMN05192573_11270</name>
</gene>
<dbReference type="SUPFAM" id="SSF82153">
    <property type="entry name" value="FAS1 domain"/>
    <property type="match status" value="1"/>
</dbReference>
<keyword evidence="3" id="KW-1185">Reference proteome</keyword>
<dbReference type="AlphaFoldDB" id="A0A1G8EW06"/>
<sequence>MPIILQSDYFSKPLRFFTVSTLLQSKMVLKTVYIYQIAMFYMPAIMKKVLIIALSFIAITIAPKAFAQKTVGGTVMSPAKNIVQNASGSKDHTTLVNAIKSAGLAPTLSAAGPYTVFAPTNEAFAQLPAGTVDNLMKPASKANLIKLLTYHVVPGKLTSAELLTKVKEGKGKLELNTLSGGTLTVMSQGAKLYLVDEKGGKSFITIADVAQSNGVIQVVNSVLKPN</sequence>
<dbReference type="Pfam" id="PF02469">
    <property type="entry name" value="Fasciclin"/>
    <property type="match status" value="1"/>
</dbReference>
<dbReference type="SMART" id="SM00554">
    <property type="entry name" value="FAS1"/>
    <property type="match status" value="1"/>
</dbReference>
<accession>A0A1G8EW06</accession>
<name>A0A1G8EW06_9SPHI</name>
<dbReference type="Gene3D" id="2.30.180.10">
    <property type="entry name" value="FAS1 domain"/>
    <property type="match status" value="1"/>
</dbReference>
<dbReference type="GO" id="GO:0005615">
    <property type="term" value="C:extracellular space"/>
    <property type="evidence" value="ECO:0007669"/>
    <property type="project" value="TreeGrafter"/>
</dbReference>
<dbReference type="PANTHER" id="PTHR10900:SF77">
    <property type="entry name" value="FI19380P1"/>
    <property type="match status" value="1"/>
</dbReference>
<evidence type="ECO:0000313" key="3">
    <source>
        <dbReference type="Proteomes" id="UP000199705"/>
    </source>
</evidence>
<dbReference type="Proteomes" id="UP000199705">
    <property type="component" value="Unassembled WGS sequence"/>
</dbReference>
<dbReference type="InterPro" id="IPR050904">
    <property type="entry name" value="Adhesion/Biosynth-related"/>
</dbReference>
<dbReference type="PROSITE" id="PS50213">
    <property type="entry name" value="FAS1"/>
    <property type="match status" value="1"/>
</dbReference>
<dbReference type="PANTHER" id="PTHR10900">
    <property type="entry name" value="PERIOSTIN-RELATED"/>
    <property type="match status" value="1"/>
</dbReference>
<dbReference type="FunFam" id="2.30.180.10:FF:000032">
    <property type="entry name" value="Fasciclin domain-containing protein, putative"/>
    <property type="match status" value="1"/>
</dbReference>
<dbReference type="InterPro" id="IPR036378">
    <property type="entry name" value="FAS1_dom_sf"/>
</dbReference>
<evidence type="ECO:0000259" key="1">
    <source>
        <dbReference type="PROSITE" id="PS50213"/>
    </source>
</evidence>
<protein>
    <submittedName>
        <fullName evidence="2">Uncaracterized surface protein containing fasciclin (FAS1) repeats</fullName>
    </submittedName>
</protein>
<feature type="domain" description="FAS1" evidence="1">
    <location>
        <begin position="79"/>
        <end position="223"/>
    </location>
</feature>
<evidence type="ECO:0000313" key="2">
    <source>
        <dbReference type="EMBL" id="SDH74103.1"/>
    </source>
</evidence>
<dbReference type="EMBL" id="FNCG01000012">
    <property type="protein sequence ID" value="SDH74103.1"/>
    <property type="molecule type" value="Genomic_DNA"/>
</dbReference>
<reference evidence="3" key="1">
    <citation type="submission" date="2016-10" db="EMBL/GenBank/DDBJ databases">
        <authorList>
            <person name="Varghese N."/>
            <person name="Submissions S."/>
        </authorList>
    </citation>
    <scope>NUCLEOTIDE SEQUENCE [LARGE SCALE GENOMIC DNA]</scope>
    <source>
        <strain evidence="3">Gh-67</strain>
    </source>
</reference>
<dbReference type="InterPro" id="IPR000782">
    <property type="entry name" value="FAS1_domain"/>
</dbReference>
<dbReference type="STRING" id="551996.SAMN05192573_11270"/>